<protein>
    <submittedName>
        <fullName evidence="2">Uncharacterized protein</fullName>
    </submittedName>
</protein>
<gene>
    <name evidence="2" type="ORF">L3X38_025102</name>
</gene>
<organism evidence="2 3">
    <name type="scientific">Prunus dulcis</name>
    <name type="common">Almond</name>
    <name type="synonym">Amygdalus dulcis</name>
    <dbReference type="NCBI Taxonomy" id="3755"/>
    <lineage>
        <taxon>Eukaryota</taxon>
        <taxon>Viridiplantae</taxon>
        <taxon>Streptophyta</taxon>
        <taxon>Embryophyta</taxon>
        <taxon>Tracheophyta</taxon>
        <taxon>Spermatophyta</taxon>
        <taxon>Magnoliopsida</taxon>
        <taxon>eudicotyledons</taxon>
        <taxon>Gunneridae</taxon>
        <taxon>Pentapetalae</taxon>
        <taxon>rosids</taxon>
        <taxon>fabids</taxon>
        <taxon>Rosales</taxon>
        <taxon>Rosaceae</taxon>
        <taxon>Amygdaloideae</taxon>
        <taxon>Amygdaleae</taxon>
        <taxon>Prunus</taxon>
    </lineage>
</organism>
<evidence type="ECO:0000256" key="1">
    <source>
        <dbReference type="SAM" id="MobiDB-lite"/>
    </source>
</evidence>
<comment type="caution">
    <text evidence="2">The sequence shown here is derived from an EMBL/GenBank/DDBJ whole genome shotgun (WGS) entry which is preliminary data.</text>
</comment>
<feature type="region of interest" description="Disordered" evidence="1">
    <location>
        <begin position="1"/>
        <end position="25"/>
    </location>
</feature>
<dbReference type="EMBL" id="JAJFAZ020000004">
    <property type="protein sequence ID" value="KAI5334969.1"/>
    <property type="molecule type" value="Genomic_DNA"/>
</dbReference>
<name>A0AAD4W2N2_PRUDU</name>
<evidence type="ECO:0000313" key="2">
    <source>
        <dbReference type="EMBL" id="KAI5334969.1"/>
    </source>
</evidence>
<reference evidence="2 3" key="1">
    <citation type="journal article" date="2022" name="G3 (Bethesda)">
        <title>Whole-genome sequence and methylome profiling of the almond [Prunus dulcis (Mill.) D.A. Webb] cultivar 'Nonpareil'.</title>
        <authorList>
            <person name="D'Amico-Willman K.M."/>
            <person name="Ouma W.Z."/>
            <person name="Meulia T."/>
            <person name="Sideli G.M."/>
            <person name="Gradziel T.M."/>
            <person name="Fresnedo-Ramirez J."/>
        </authorList>
    </citation>
    <scope>NUCLEOTIDE SEQUENCE [LARGE SCALE GENOMIC DNA]</scope>
    <source>
        <strain evidence="2">Clone GOH B32 T37-40</strain>
    </source>
</reference>
<proteinExistence type="predicted"/>
<sequence>MGRSCRRRQGGSSCQASDTGAMPTEGSPMLKLAICGSARTWPFITGLAVQQGAEVSESRVLGLELRHGSYRSTGGRGERTLLAGLGASAWGLLFGKELRWANVAGLAWSFSMGLR</sequence>
<dbReference type="AlphaFoldDB" id="A0AAD4W2N2"/>
<keyword evidence="3" id="KW-1185">Reference proteome</keyword>
<evidence type="ECO:0000313" key="3">
    <source>
        <dbReference type="Proteomes" id="UP001054821"/>
    </source>
</evidence>
<dbReference type="Proteomes" id="UP001054821">
    <property type="component" value="Chromosome 4"/>
</dbReference>
<accession>A0AAD4W2N2</accession>